<keyword evidence="2" id="KW-0540">Nuclease</keyword>
<evidence type="ECO:0000256" key="1">
    <source>
        <dbReference type="SAM" id="MobiDB-lite"/>
    </source>
</evidence>
<evidence type="ECO:0000313" key="2">
    <source>
        <dbReference type="EMBL" id="SDP23186.1"/>
    </source>
</evidence>
<name>A0A1H0R2A1_9HYPH</name>
<organism evidence="2 3">
    <name type="scientific">Filomicrobium insigne</name>
    <dbReference type="NCBI Taxonomy" id="418854"/>
    <lineage>
        <taxon>Bacteria</taxon>
        <taxon>Pseudomonadati</taxon>
        <taxon>Pseudomonadota</taxon>
        <taxon>Alphaproteobacteria</taxon>
        <taxon>Hyphomicrobiales</taxon>
        <taxon>Hyphomicrobiaceae</taxon>
        <taxon>Filomicrobium</taxon>
    </lineage>
</organism>
<feature type="region of interest" description="Disordered" evidence="1">
    <location>
        <begin position="246"/>
        <end position="299"/>
    </location>
</feature>
<sequence length="595" mass="63407">MMFLTLQTALLLLTVYVLGAMCGCWLHRMLVAPISADDSLVAAGAAISDQPMIETATGPAPEVADLSHENRFERALVGTRLKSVGDLRSQETAPVIEAGQPPARVVVPAPAVPPYEPPSTSPPVSQGEGFPSLPAAGSSGGVTGASAPLAPSVTQSPDDLTRIHAIDEETATRLAELGMASYARLAGLTRADVDRVEASLGQQRISREGWIEQAKLLASGHETAYARRLSGKGEPLPTPAEVYREGMEPEVDTSPETSGSSEGLRDAPQEAALGEPREDLSTTEEIAKPPVEEGDDTSNADAADETAAIMAAAAVLAKAQTHTDDNQSDNDEASSTAALAPIDAPPPVTDDLLRIRGINGDAVAILSANGVNRFEQVANWNPDEVRRFEGLIGPVGRIRQENWIEQAQILAGGGETAFSRRQRLEPQPVWHEQPRFADVEARETEVLEASPEENPAPSVKDATVENFDVADAIATPIVEVPVGEVEQSCAEPMEADLSGLRSVKSPLLNGGEAKTETGYDDLKRIRGIGVLIEKKLNSLGINRYEQIANWSAAEIDRISQVLDFKGRIEREAWVEQARILASGGQTEFSSRLDRG</sequence>
<evidence type="ECO:0000313" key="3">
    <source>
        <dbReference type="Proteomes" id="UP000198795"/>
    </source>
</evidence>
<dbReference type="EMBL" id="FNJC01000003">
    <property type="protein sequence ID" value="SDP23186.1"/>
    <property type="molecule type" value="Genomic_DNA"/>
</dbReference>
<comment type="caution">
    <text evidence="2">The sequence shown here is derived from an EMBL/GenBank/DDBJ whole genome shotgun (WGS) entry which is preliminary data.</text>
</comment>
<dbReference type="Gene3D" id="1.10.150.20">
    <property type="entry name" value="5' to 3' exonuclease, C-terminal subdomain"/>
    <property type="match status" value="3"/>
</dbReference>
<feature type="compositionally biased region" description="Basic and acidic residues" evidence="1">
    <location>
        <begin position="275"/>
        <end position="291"/>
    </location>
</feature>
<dbReference type="Proteomes" id="UP000198795">
    <property type="component" value="Unassembled WGS sequence"/>
</dbReference>
<dbReference type="GO" id="GO:0004519">
    <property type="term" value="F:endonuclease activity"/>
    <property type="evidence" value="ECO:0007669"/>
    <property type="project" value="UniProtKB-KW"/>
</dbReference>
<proteinExistence type="predicted"/>
<keyword evidence="3" id="KW-1185">Reference proteome</keyword>
<feature type="region of interest" description="Disordered" evidence="1">
    <location>
        <begin position="318"/>
        <end position="347"/>
    </location>
</feature>
<reference evidence="2 3" key="1">
    <citation type="submission" date="2016-10" db="EMBL/GenBank/DDBJ databases">
        <authorList>
            <person name="Varghese N."/>
            <person name="Submissions S."/>
        </authorList>
    </citation>
    <scope>NUCLEOTIDE SEQUENCE [LARGE SCALE GENOMIC DNA]</scope>
    <source>
        <strain evidence="2 3">CGMCC 1.6497</strain>
    </source>
</reference>
<feature type="compositionally biased region" description="Pro residues" evidence="1">
    <location>
        <begin position="112"/>
        <end position="121"/>
    </location>
</feature>
<keyword evidence="2" id="KW-0378">Hydrolase</keyword>
<dbReference type="RefSeq" id="WP_244512427.1">
    <property type="nucleotide sequence ID" value="NZ_FNJC01000003.1"/>
</dbReference>
<feature type="region of interest" description="Disordered" evidence="1">
    <location>
        <begin position="112"/>
        <end position="145"/>
    </location>
</feature>
<protein>
    <submittedName>
        <fullName evidence="2">Predicted 5' DNA nuclease, flap endonuclease-1-like, helix-3-turn-helix (H3TH) domain</fullName>
    </submittedName>
</protein>
<keyword evidence="2" id="KW-0255">Endonuclease</keyword>
<accession>A0A1H0R2A1</accession>
<gene>
    <name evidence="2" type="ORF">SAMN04488061_2575</name>
</gene>